<evidence type="ECO:0000256" key="5">
    <source>
        <dbReference type="ARBA" id="ARBA00023125"/>
    </source>
</evidence>
<dbReference type="SMART" id="SM00448">
    <property type="entry name" value="REC"/>
    <property type="match status" value="1"/>
</dbReference>
<dbReference type="GO" id="GO:0006355">
    <property type="term" value="P:regulation of DNA-templated transcription"/>
    <property type="evidence" value="ECO:0007669"/>
    <property type="project" value="InterPro"/>
</dbReference>
<keyword evidence="2 8" id="KW-0597">Phosphoprotein</keyword>
<keyword evidence="3" id="KW-0902">Two-component regulatory system</keyword>
<dbReference type="InterPro" id="IPR001789">
    <property type="entry name" value="Sig_transdc_resp-reg_receiver"/>
</dbReference>
<evidence type="ECO:0000259" key="10">
    <source>
        <dbReference type="PROSITE" id="PS50110"/>
    </source>
</evidence>
<accession>A0A9D2FRI6</accession>
<dbReference type="EMBL" id="DXBG01000131">
    <property type="protein sequence ID" value="HIZ65352.1"/>
    <property type="molecule type" value="Genomic_DNA"/>
</dbReference>
<dbReference type="PANTHER" id="PTHR48111">
    <property type="entry name" value="REGULATOR OF RPOS"/>
    <property type="match status" value="1"/>
</dbReference>
<evidence type="ECO:0000256" key="7">
    <source>
        <dbReference type="ARBA" id="ARBA00024867"/>
    </source>
</evidence>
<dbReference type="Gene3D" id="1.10.10.10">
    <property type="entry name" value="Winged helix-like DNA-binding domain superfamily/Winged helix DNA-binding domain"/>
    <property type="match status" value="1"/>
</dbReference>
<dbReference type="PROSITE" id="PS50110">
    <property type="entry name" value="RESPONSE_REGULATORY"/>
    <property type="match status" value="1"/>
</dbReference>
<evidence type="ECO:0000256" key="3">
    <source>
        <dbReference type="ARBA" id="ARBA00023012"/>
    </source>
</evidence>
<dbReference type="GO" id="GO:0005829">
    <property type="term" value="C:cytosol"/>
    <property type="evidence" value="ECO:0007669"/>
    <property type="project" value="TreeGrafter"/>
</dbReference>
<proteinExistence type="predicted"/>
<dbReference type="SUPFAM" id="SSF46894">
    <property type="entry name" value="C-terminal effector domain of the bipartite response regulators"/>
    <property type="match status" value="1"/>
</dbReference>
<comment type="function">
    <text evidence="7">May play the central regulatory role in sporulation. It may be an element of the effector pathway responsible for the activation of sporulation genes in response to nutritional stress. Spo0A may act in concert with spo0H (a sigma factor) to control the expression of some genes that are critical to the sporulation process.</text>
</comment>
<dbReference type="InterPro" id="IPR001867">
    <property type="entry name" value="OmpR/PhoB-type_DNA-bd"/>
</dbReference>
<sequence length="220" mass="25771">MKQILIVEDDKKLNEGLRLALRSEYGCIQAFTLQEARERFQENTVDLLLLDVNLPDGSGLDFMTEIRKKYRLPIILLTANQMEMDIVSGLEMGADDYITKPFSLMVLRARIGVQLRKSRKEEEVYREGKFSFDFKKMEFFREGESLELSKTEQRLLRCLIENRGRQVSRSHLIDYVWQGETQYVEEHALTVAVNRLRNKLGDNQEYIKTLYGTGYIWNGV</sequence>
<protein>
    <recommendedName>
        <fullName evidence="1">Stage 0 sporulation protein A homolog</fullName>
    </recommendedName>
</protein>
<dbReference type="GO" id="GO:0000156">
    <property type="term" value="F:phosphorelay response regulator activity"/>
    <property type="evidence" value="ECO:0007669"/>
    <property type="project" value="TreeGrafter"/>
</dbReference>
<organism evidence="12 13">
    <name type="scientific">Candidatus Blautia pullicola</name>
    <dbReference type="NCBI Taxonomy" id="2838498"/>
    <lineage>
        <taxon>Bacteria</taxon>
        <taxon>Bacillati</taxon>
        <taxon>Bacillota</taxon>
        <taxon>Clostridia</taxon>
        <taxon>Lachnospirales</taxon>
        <taxon>Lachnospiraceae</taxon>
        <taxon>Blautia</taxon>
    </lineage>
</organism>
<keyword evidence="6" id="KW-0804">Transcription</keyword>
<dbReference type="InterPro" id="IPR016032">
    <property type="entry name" value="Sig_transdc_resp-reg_C-effctor"/>
</dbReference>
<name>A0A9D2FRI6_9FIRM</name>
<dbReference type="AlphaFoldDB" id="A0A9D2FRI6"/>
<evidence type="ECO:0000259" key="11">
    <source>
        <dbReference type="PROSITE" id="PS51755"/>
    </source>
</evidence>
<feature type="DNA-binding region" description="OmpR/PhoB-type" evidence="9">
    <location>
        <begin position="122"/>
        <end position="219"/>
    </location>
</feature>
<dbReference type="GO" id="GO:0032993">
    <property type="term" value="C:protein-DNA complex"/>
    <property type="evidence" value="ECO:0007669"/>
    <property type="project" value="TreeGrafter"/>
</dbReference>
<gene>
    <name evidence="12" type="ORF">H9809_05540</name>
</gene>
<dbReference type="CDD" id="cd17574">
    <property type="entry name" value="REC_OmpR"/>
    <property type="match status" value="1"/>
</dbReference>
<dbReference type="Pfam" id="PF00072">
    <property type="entry name" value="Response_reg"/>
    <property type="match status" value="1"/>
</dbReference>
<keyword evidence="4" id="KW-0805">Transcription regulation</keyword>
<evidence type="ECO:0000256" key="1">
    <source>
        <dbReference type="ARBA" id="ARBA00018672"/>
    </source>
</evidence>
<evidence type="ECO:0000256" key="6">
    <source>
        <dbReference type="ARBA" id="ARBA00023163"/>
    </source>
</evidence>
<dbReference type="InterPro" id="IPR011006">
    <property type="entry name" value="CheY-like_superfamily"/>
</dbReference>
<comment type="caution">
    <text evidence="12">The sequence shown here is derived from an EMBL/GenBank/DDBJ whole genome shotgun (WGS) entry which is preliminary data.</text>
</comment>
<dbReference type="Proteomes" id="UP000824056">
    <property type="component" value="Unassembled WGS sequence"/>
</dbReference>
<dbReference type="SMART" id="SM00862">
    <property type="entry name" value="Trans_reg_C"/>
    <property type="match status" value="1"/>
</dbReference>
<dbReference type="SUPFAM" id="SSF52172">
    <property type="entry name" value="CheY-like"/>
    <property type="match status" value="1"/>
</dbReference>
<evidence type="ECO:0000313" key="12">
    <source>
        <dbReference type="EMBL" id="HIZ65352.1"/>
    </source>
</evidence>
<dbReference type="Gene3D" id="3.40.50.2300">
    <property type="match status" value="1"/>
</dbReference>
<reference evidence="12" key="2">
    <citation type="submission" date="2021-04" db="EMBL/GenBank/DDBJ databases">
        <authorList>
            <person name="Gilroy R."/>
        </authorList>
    </citation>
    <scope>NUCLEOTIDE SEQUENCE</scope>
    <source>
        <strain evidence="12">1068</strain>
    </source>
</reference>
<evidence type="ECO:0000256" key="8">
    <source>
        <dbReference type="PROSITE-ProRule" id="PRU00169"/>
    </source>
</evidence>
<feature type="domain" description="OmpR/PhoB-type" evidence="11">
    <location>
        <begin position="122"/>
        <end position="219"/>
    </location>
</feature>
<dbReference type="PROSITE" id="PS51755">
    <property type="entry name" value="OMPR_PHOB"/>
    <property type="match status" value="1"/>
</dbReference>
<dbReference type="CDD" id="cd00383">
    <property type="entry name" value="trans_reg_C"/>
    <property type="match status" value="1"/>
</dbReference>
<feature type="modified residue" description="4-aspartylphosphate" evidence="8">
    <location>
        <position position="51"/>
    </location>
</feature>
<dbReference type="GO" id="GO:0000976">
    <property type="term" value="F:transcription cis-regulatory region binding"/>
    <property type="evidence" value="ECO:0007669"/>
    <property type="project" value="TreeGrafter"/>
</dbReference>
<evidence type="ECO:0000256" key="4">
    <source>
        <dbReference type="ARBA" id="ARBA00023015"/>
    </source>
</evidence>
<evidence type="ECO:0000256" key="9">
    <source>
        <dbReference type="PROSITE-ProRule" id="PRU01091"/>
    </source>
</evidence>
<dbReference type="PANTHER" id="PTHR48111:SF1">
    <property type="entry name" value="TWO-COMPONENT RESPONSE REGULATOR ORR33"/>
    <property type="match status" value="1"/>
</dbReference>
<keyword evidence="5 9" id="KW-0238">DNA-binding</keyword>
<evidence type="ECO:0000313" key="13">
    <source>
        <dbReference type="Proteomes" id="UP000824056"/>
    </source>
</evidence>
<feature type="domain" description="Response regulatory" evidence="10">
    <location>
        <begin position="3"/>
        <end position="115"/>
    </location>
</feature>
<dbReference type="Pfam" id="PF00486">
    <property type="entry name" value="Trans_reg_C"/>
    <property type="match status" value="1"/>
</dbReference>
<dbReference type="InterPro" id="IPR036388">
    <property type="entry name" value="WH-like_DNA-bd_sf"/>
</dbReference>
<dbReference type="InterPro" id="IPR039420">
    <property type="entry name" value="WalR-like"/>
</dbReference>
<reference evidence="12" key="1">
    <citation type="journal article" date="2021" name="PeerJ">
        <title>Extensive microbial diversity within the chicken gut microbiome revealed by metagenomics and culture.</title>
        <authorList>
            <person name="Gilroy R."/>
            <person name="Ravi A."/>
            <person name="Getino M."/>
            <person name="Pursley I."/>
            <person name="Horton D.L."/>
            <person name="Alikhan N.F."/>
            <person name="Baker D."/>
            <person name="Gharbi K."/>
            <person name="Hall N."/>
            <person name="Watson M."/>
            <person name="Adriaenssens E.M."/>
            <person name="Foster-Nyarko E."/>
            <person name="Jarju S."/>
            <person name="Secka A."/>
            <person name="Antonio M."/>
            <person name="Oren A."/>
            <person name="Chaudhuri R.R."/>
            <person name="La Ragione R."/>
            <person name="Hildebrand F."/>
            <person name="Pallen M.J."/>
        </authorList>
    </citation>
    <scope>NUCLEOTIDE SEQUENCE</scope>
    <source>
        <strain evidence="12">1068</strain>
    </source>
</reference>
<evidence type="ECO:0000256" key="2">
    <source>
        <dbReference type="ARBA" id="ARBA00022553"/>
    </source>
</evidence>
<dbReference type="Gene3D" id="6.10.250.690">
    <property type="match status" value="1"/>
</dbReference>